<organism evidence="1 2">
    <name type="scientific">Klebsiella pneumoniae</name>
    <dbReference type="NCBI Taxonomy" id="573"/>
    <lineage>
        <taxon>Bacteria</taxon>
        <taxon>Pseudomonadati</taxon>
        <taxon>Pseudomonadota</taxon>
        <taxon>Gammaproteobacteria</taxon>
        <taxon>Enterobacterales</taxon>
        <taxon>Enterobacteriaceae</taxon>
        <taxon>Klebsiella/Raoultella group</taxon>
        <taxon>Klebsiella</taxon>
        <taxon>Klebsiella pneumoniae complex</taxon>
    </lineage>
</organism>
<reference evidence="1 2" key="1">
    <citation type="submission" date="2018-08" db="EMBL/GenBank/DDBJ databases">
        <authorList>
            <consortium name="Pathogen Informatics"/>
        </authorList>
    </citation>
    <scope>NUCLEOTIDE SEQUENCE [LARGE SCALE GENOMIC DNA]</scope>
    <source>
        <strain evidence="1 2">EuSCAPE_AT029</strain>
    </source>
</reference>
<sequence>MAGLGFNIAGAVWDSRNVIGSIYPLPSIATITLYGSGGPTPVLGSTPSVINTPIINANSFIGNSMGGGYDTGVSDSVTKTLMLLCKPSTAGTGKSKGIGTYTGSGSPIGDTLIFDSTTNRISSIAGASSGFVQDLVNAEIYDGKFYVVFADFALYKTQIFACKEGGLIAGPGVGLTTRAVPDKTIRIARTYESADTSGNADIEIAASGIWSGALLTSEQKLQMRNALVSRLGGIIAIG</sequence>
<protein>
    <submittedName>
        <fullName evidence="1">Uncharacterized protein</fullName>
    </submittedName>
</protein>
<gene>
    <name evidence="1" type="ORF">SAMEA3499901_05300</name>
</gene>
<proteinExistence type="predicted"/>
<evidence type="ECO:0000313" key="2">
    <source>
        <dbReference type="Proteomes" id="UP000259975"/>
    </source>
</evidence>
<evidence type="ECO:0000313" key="1">
    <source>
        <dbReference type="EMBL" id="SXN34243.1"/>
    </source>
</evidence>
<dbReference type="RefSeq" id="WP_125482810.1">
    <property type="nucleotide sequence ID" value="NZ_BFEN01000146.1"/>
</dbReference>
<dbReference type="Proteomes" id="UP000259975">
    <property type="component" value="Unassembled WGS sequence"/>
</dbReference>
<dbReference type="AlphaFoldDB" id="A0A659A0G0"/>
<accession>A0A659A0G0</accession>
<dbReference type="EMBL" id="UKGE01000047">
    <property type="protein sequence ID" value="SXN34243.1"/>
    <property type="molecule type" value="Genomic_DNA"/>
</dbReference>
<comment type="caution">
    <text evidence="1">The sequence shown here is derived from an EMBL/GenBank/DDBJ whole genome shotgun (WGS) entry which is preliminary data.</text>
</comment>
<name>A0A659A0G0_KLEPN</name>